<evidence type="ECO:0000259" key="2">
    <source>
        <dbReference type="Pfam" id="PF01206"/>
    </source>
</evidence>
<evidence type="ECO:0000256" key="1">
    <source>
        <dbReference type="SAM" id="MobiDB-lite"/>
    </source>
</evidence>
<keyword evidence="4" id="KW-1185">Reference proteome</keyword>
<dbReference type="SUPFAM" id="SSF75169">
    <property type="entry name" value="DsrEFH-like"/>
    <property type="match status" value="1"/>
</dbReference>
<name>A0A3N5BF29_9THEO</name>
<feature type="domain" description="UPF0033" evidence="2">
    <location>
        <begin position="2"/>
        <end position="65"/>
    </location>
</feature>
<dbReference type="Pfam" id="PF01206">
    <property type="entry name" value="TusA"/>
    <property type="match status" value="1"/>
</dbReference>
<proteinExistence type="predicted"/>
<dbReference type="SUPFAM" id="SSF64307">
    <property type="entry name" value="SirA-like"/>
    <property type="match status" value="1"/>
</dbReference>
<dbReference type="RefSeq" id="WP_170157779.1">
    <property type="nucleotide sequence ID" value="NZ_RKRE01000003.1"/>
</dbReference>
<dbReference type="Gene3D" id="3.30.110.40">
    <property type="entry name" value="TusA-like domain"/>
    <property type="match status" value="1"/>
</dbReference>
<comment type="caution">
    <text evidence="3">The sequence shown here is derived from an EMBL/GenBank/DDBJ whole genome shotgun (WGS) entry which is preliminary data.</text>
</comment>
<evidence type="ECO:0000313" key="4">
    <source>
        <dbReference type="Proteomes" id="UP000282654"/>
    </source>
</evidence>
<sequence length="219" mass="23030">MREIDARGKPCPQPVLLVKAAIDAGEAAFTILVDNRAAVENVRRYGEKSGYNIKVEEQQGCWRLTGTREGAPPTAGTSGAPGPAAAQTGAPAPHPHTAPAVEVYCGTGAVRTLLIQTEALGRGDEELGRKLVKILLDTLAVNETRPETILLVNGGVKLACEGSPVLEALQDIAQKGVQILACGTCLNHFNLTHALKVGRPTNAYELLNTLLAGNVLVWG</sequence>
<dbReference type="CDD" id="cd03421">
    <property type="entry name" value="SirA_like_N"/>
    <property type="match status" value="1"/>
</dbReference>
<organism evidence="3 4">
    <name type="scientific">Thermodesulfitimonas autotrophica</name>
    <dbReference type="NCBI Taxonomy" id="1894989"/>
    <lineage>
        <taxon>Bacteria</taxon>
        <taxon>Bacillati</taxon>
        <taxon>Bacillota</taxon>
        <taxon>Clostridia</taxon>
        <taxon>Thermoanaerobacterales</taxon>
        <taxon>Thermoanaerobacteraceae</taxon>
        <taxon>Thermodesulfitimonas</taxon>
    </lineage>
</organism>
<protein>
    <submittedName>
        <fullName evidence="3">Selenium metabolism protein YedF</fullName>
    </submittedName>
</protein>
<gene>
    <name evidence="3" type="ORF">EDD75_1746</name>
</gene>
<dbReference type="Proteomes" id="UP000282654">
    <property type="component" value="Unassembled WGS sequence"/>
</dbReference>
<reference evidence="3 4" key="1">
    <citation type="submission" date="2018-11" db="EMBL/GenBank/DDBJ databases">
        <title>Genomic Encyclopedia of Type Strains, Phase IV (KMG-IV): sequencing the most valuable type-strain genomes for metagenomic binning, comparative biology and taxonomic classification.</title>
        <authorList>
            <person name="Goeker M."/>
        </authorList>
    </citation>
    <scope>NUCLEOTIDE SEQUENCE [LARGE SCALE GENOMIC DNA]</scope>
    <source>
        <strain evidence="3 4">DSM 102936</strain>
    </source>
</reference>
<dbReference type="InterPro" id="IPR027396">
    <property type="entry name" value="DsrEFH-like"/>
</dbReference>
<feature type="compositionally biased region" description="Low complexity" evidence="1">
    <location>
        <begin position="70"/>
        <end position="97"/>
    </location>
</feature>
<dbReference type="EMBL" id="RKRE01000003">
    <property type="protein sequence ID" value="RPF42641.1"/>
    <property type="molecule type" value="Genomic_DNA"/>
</dbReference>
<evidence type="ECO:0000313" key="3">
    <source>
        <dbReference type="EMBL" id="RPF42641.1"/>
    </source>
</evidence>
<dbReference type="InterPro" id="IPR001455">
    <property type="entry name" value="TusA-like"/>
</dbReference>
<dbReference type="AlphaFoldDB" id="A0A3N5BF29"/>
<dbReference type="InterPro" id="IPR019870">
    <property type="entry name" value="Se_metab_YedF"/>
</dbReference>
<dbReference type="InterPro" id="IPR036868">
    <property type="entry name" value="TusA-like_sf"/>
</dbReference>
<feature type="region of interest" description="Disordered" evidence="1">
    <location>
        <begin position="65"/>
        <end position="97"/>
    </location>
</feature>
<accession>A0A3N5BF29</accession>
<dbReference type="NCBIfam" id="TIGR03527">
    <property type="entry name" value="selenium_YedF"/>
    <property type="match status" value="1"/>
</dbReference>